<comment type="function">
    <text evidence="7">Required for pre-18S rRNA processing. May bind microtubules.</text>
</comment>
<dbReference type="PROSITE" id="PS51358">
    <property type="entry name" value="NOP"/>
    <property type="match status" value="1"/>
</dbReference>
<dbReference type="Gene3D" id="1.10.287.4070">
    <property type="match status" value="1"/>
</dbReference>
<feature type="compositionally biased region" description="Basic and acidic residues" evidence="8">
    <location>
        <begin position="503"/>
        <end position="515"/>
    </location>
</feature>
<evidence type="ECO:0000256" key="7">
    <source>
        <dbReference type="ARBA" id="ARBA00024837"/>
    </source>
</evidence>
<evidence type="ECO:0000256" key="3">
    <source>
        <dbReference type="ARBA" id="ARBA00020379"/>
    </source>
</evidence>
<dbReference type="PANTHER" id="PTHR10894:SF1">
    <property type="entry name" value="NUCLEOLAR PROTEIN 58"/>
    <property type="match status" value="1"/>
</dbReference>
<reference evidence="10 11" key="2">
    <citation type="journal article" date="2007" name="BMC Biol.">
        <title>A 100%-complete sequence reveals unusually simple genomic features in the hot-spring red alga Cyanidioschyzon merolae.</title>
        <authorList>
            <person name="Nozaki H."/>
            <person name="Takano H."/>
            <person name="Misumi O."/>
            <person name="Terasawa K."/>
            <person name="Matsuzaki M."/>
            <person name="Maruyama S."/>
            <person name="Nishida K."/>
            <person name="Yagisawa F."/>
            <person name="Yoshida Y."/>
            <person name="Fujiwara T."/>
            <person name="Takio S."/>
            <person name="Tamura K."/>
            <person name="Chung S.J."/>
            <person name="Nakamura S."/>
            <person name="Kuroiwa H."/>
            <person name="Tanaka K."/>
            <person name="Sato N."/>
            <person name="Kuroiwa T."/>
        </authorList>
    </citation>
    <scope>NUCLEOTIDE SEQUENCE [LARGE SCALE GENOMIC DNA]</scope>
    <source>
        <strain evidence="10 11">10D</strain>
    </source>
</reference>
<sequence length="515" mass="57350">MLVLLETSTGFALFKLRHESRLRAATEEDLGAIFESDPERLGKFLKLKAFQKFKDLSEALTAAAALSEGKLSKSLKKFLKRNVEQSDAVAVCEPKLAGIVKEKLDLECVYDPGLNEVMRGLRARYSDLLRSELELETERPMVLGLAHSLSRYKLKFSPDKIDTMIVQAIALLDDLDKEINTYAMRLREWFGWHFPELSKLVPDNALYAKLIAQMGTRRGVSRIDWEQFGDQVHREAVESAARVSMGTEISDEDERNIEELALQVVSLSEYRAELFAYLCNRMRAIAPNLTAMVGEIVGARLIAHAGSLLNLAKFPASTIQILGAEKALFRALKTKHPTPKYGLIYHASLVGQAPPRIKGKISRVLAAKTALAVRLDALTERDENVEQITAVDDESAARVALGMENRAKVERRLRQLESAASSRAPGRRQAQSYPATVHADSTRSRPSRYDPPVEKRSYRVGDDALPSDGYSFRPAAANKAHTSADQADDKKRHRNGPSGTGSRESKRPKEADERP</sequence>
<evidence type="ECO:0000256" key="5">
    <source>
        <dbReference type="ARBA" id="ARBA00023242"/>
    </source>
</evidence>
<evidence type="ECO:0000256" key="6">
    <source>
        <dbReference type="ARBA" id="ARBA00023274"/>
    </source>
</evidence>
<dbReference type="InterPro" id="IPR012976">
    <property type="entry name" value="NOSIC"/>
</dbReference>
<accession>M1VMT0</accession>
<dbReference type="OMA" id="MGMRSNW"/>
<evidence type="ECO:0000313" key="11">
    <source>
        <dbReference type="Proteomes" id="UP000007014"/>
    </source>
</evidence>
<dbReference type="RefSeq" id="XP_005539544.1">
    <property type="nucleotide sequence ID" value="XM_005539487.1"/>
</dbReference>
<dbReference type="GO" id="GO:0031428">
    <property type="term" value="C:box C/D methylation guide snoRNP complex"/>
    <property type="evidence" value="ECO:0007669"/>
    <property type="project" value="InterPro"/>
</dbReference>
<dbReference type="GO" id="GO:0032040">
    <property type="term" value="C:small-subunit processome"/>
    <property type="evidence" value="ECO:0007669"/>
    <property type="project" value="InterPro"/>
</dbReference>
<keyword evidence="5" id="KW-0539">Nucleus</keyword>
<name>M1VMT0_CYAM1</name>
<protein>
    <recommendedName>
        <fullName evidence="3">Nucleolar protein 58</fullName>
    </recommendedName>
</protein>
<dbReference type="OrthoDB" id="6780543at2759"/>
<dbReference type="GO" id="GO:0030515">
    <property type="term" value="F:snoRNA binding"/>
    <property type="evidence" value="ECO:0007669"/>
    <property type="project" value="InterPro"/>
</dbReference>
<dbReference type="InterPro" id="IPR042239">
    <property type="entry name" value="Nop_C"/>
</dbReference>
<evidence type="ECO:0000256" key="8">
    <source>
        <dbReference type="SAM" id="MobiDB-lite"/>
    </source>
</evidence>
<feature type="domain" description="Nop" evidence="9">
    <location>
        <begin position="285"/>
        <end position="418"/>
    </location>
</feature>
<dbReference type="GO" id="GO:0042254">
    <property type="term" value="P:ribosome biogenesis"/>
    <property type="evidence" value="ECO:0007669"/>
    <property type="project" value="UniProtKB-KW"/>
</dbReference>
<dbReference type="EMBL" id="AP006502">
    <property type="protein sequence ID" value="BAM83508.1"/>
    <property type="molecule type" value="Genomic_DNA"/>
</dbReference>
<keyword evidence="4" id="KW-0690">Ribosome biogenesis</keyword>
<dbReference type="Gramene" id="CMT605CT">
    <property type="protein sequence ID" value="CMT605CT"/>
    <property type="gene ID" value="CMT605C"/>
</dbReference>
<dbReference type="FunFam" id="1.10.246.90:FF:000003">
    <property type="entry name" value="Nucleolar protein 58"/>
    <property type="match status" value="1"/>
</dbReference>
<dbReference type="eggNOG" id="KOG2572">
    <property type="taxonomic scope" value="Eukaryota"/>
</dbReference>
<feature type="region of interest" description="Disordered" evidence="8">
    <location>
        <begin position="416"/>
        <end position="515"/>
    </location>
</feature>
<reference evidence="10 11" key="1">
    <citation type="journal article" date="2004" name="Nature">
        <title>Genome sequence of the ultrasmall unicellular red alga Cyanidioschyzon merolae 10D.</title>
        <authorList>
            <person name="Matsuzaki M."/>
            <person name="Misumi O."/>
            <person name="Shin-i T."/>
            <person name="Maruyama S."/>
            <person name="Takahara M."/>
            <person name="Miyagishima S."/>
            <person name="Mori T."/>
            <person name="Nishida K."/>
            <person name="Yagisawa F."/>
            <person name="Nishida K."/>
            <person name="Yoshida Y."/>
            <person name="Nishimura Y."/>
            <person name="Nakao S."/>
            <person name="Kobayashi T."/>
            <person name="Momoyama Y."/>
            <person name="Higashiyama T."/>
            <person name="Minoda A."/>
            <person name="Sano M."/>
            <person name="Nomoto H."/>
            <person name="Oishi K."/>
            <person name="Hayashi H."/>
            <person name="Ohta F."/>
            <person name="Nishizaka S."/>
            <person name="Haga S."/>
            <person name="Miura S."/>
            <person name="Morishita T."/>
            <person name="Kabeya Y."/>
            <person name="Terasawa K."/>
            <person name="Suzuki Y."/>
            <person name="Ishii Y."/>
            <person name="Asakawa S."/>
            <person name="Takano H."/>
            <person name="Ohta N."/>
            <person name="Kuroiwa H."/>
            <person name="Tanaka K."/>
            <person name="Shimizu N."/>
            <person name="Sugano S."/>
            <person name="Sato N."/>
            <person name="Nozaki H."/>
            <person name="Ogasawara N."/>
            <person name="Kohara Y."/>
            <person name="Kuroiwa T."/>
        </authorList>
    </citation>
    <scope>NUCLEOTIDE SEQUENCE [LARGE SCALE GENOMIC DNA]</scope>
    <source>
        <strain evidence="10 11">10D</strain>
    </source>
</reference>
<comment type="similarity">
    <text evidence="2">Belongs to the NOP5/NOP56 family.</text>
</comment>
<dbReference type="HOGENOM" id="CLU_015495_5_2_1"/>
<dbReference type="STRING" id="280699.M1VMT0"/>
<evidence type="ECO:0000259" key="9">
    <source>
        <dbReference type="PROSITE" id="PS51358"/>
    </source>
</evidence>
<dbReference type="InterPro" id="IPR036070">
    <property type="entry name" value="Nop_dom_sf"/>
</dbReference>
<dbReference type="Gene3D" id="1.10.246.90">
    <property type="entry name" value="Nop domain"/>
    <property type="match status" value="1"/>
</dbReference>
<organism evidence="10 11">
    <name type="scientific">Cyanidioschyzon merolae (strain NIES-3377 / 10D)</name>
    <name type="common">Unicellular red alga</name>
    <dbReference type="NCBI Taxonomy" id="280699"/>
    <lineage>
        <taxon>Eukaryota</taxon>
        <taxon>Rhodophyta</taxon>
        <taxon>Bangiophyceae</taxon>
        <taxon>Cyanidiales</taxon>
        <taxon>Cyanidiaceae</taxon>
        <taxon>Cyanidioschyzon</taxon>
    </lineage>
</organism>
<dbReference type="PANTHER" id="PTHR10894">
    <property type="entry name" value="NUCLEOLAR PROTEIN 5 NUCLEOLAR PROTEIN NOP5 NOP58"/>
    <property type="match status" value="1"/>
</dbReference>
<evidence type="ECO:0000256" key="4">
    <source>
        <dbReference type="ARBA" id="ARBA00022517"/>
    </source>
</evidence>
<evidence type="ECO:0000256" key="1">
    <source>
        <dbReference type="ARBA" id="ARBA00004604"/>
    </source>
</evidence>
<proteinExistence type="inferred from homology"/>
<dbReference type="Proteomes" id="UP000007014">
    <property type="component" value="Chromosome 20"/>
</dbReference>
<dbReference type="Pfam" id="PF08156">
    <property type="entry name" value="NOP5NT"/>
    <property type="match status" value="1"/>
</dbReference>
<dbReference type="InterPro" id="IPR002687">
    <property type="entry name" value="Nop_dom"/>
</dbReference>
<gene>
    <name evidence="10" type="ORF">CYME_CMT605C</name>
</gene>
<keyword evidence="11" id="KW-1185">Reference proteome</keyword>
<feature type="compositionally biased region" description="Basic and acidic residues" evidence="8">
    <location>
        <begin position="440"/>
        <end position="462"/>
    </location>
</feature>
<dbReference type="KEGG" id="cme:CYME_CMT605C"/>
<evidence type="ECO:0000313" key="10">
    <source>
        <dbReference type="EMBL" id="BAM83508.1"/>
    </source>
</evidence>
<dbReference type="GeneID" id="16997844"/>
<dbReference type="Pfam" id="PF01798">
    <property type="entry name" value="Nop"/>
    <property type="match status" value="1"/>
</dbReference>
<evidence type="ECO:0000256" key="2">
    <source>
        <dbReference type="ARBA" id="ARBA00009211"/>
    </source>
</evidence>
<dbReference type="SUPFAM" id="SSF89124">
    <property type="entry name" value="Nop domain"/>
    <property type="match status" value="1"/>
</dbReference>
<dbReference type="AlphaFoldDB" id="M1VMT0"/>
<dbReference type="InterPro" id="IPR012974">
    <property type="entry name" value="NOP58/56_N"/>
</dbReference>
<dbReference type="SMART" id="SM00931">
    <property type="entry name" value="NOSIC"/>
    <property type="match status" value="1"/>
</dbReference>
<comment type="subcellular location">
    <subcellularLocation>
        <location evidence="1">Nucleus</location>
        <location evidence="1">Nucleolus</location>
    </subcellularLocation>
</comment>
<dbReference type="InterPro" id="IPR045056">
    <property type="entry name" value="Nop56/Nop58"/>
</dbReference>
<dbReference type="FunFam" id="1.10.287.4070:FF:000001">
    <property type="entry name" value="Probable Nucleolar protein 58"/>
    <property type="match status" value="1"/>
</dbReference>
<keyword evidence="6" id="KW-0687">Ribonucleoprotein</keyword>